<dbReference type="EMBL" id="BQKI01000074">
    <property type="protein sequence ID" value="GJN20314.1"/>
    <property type="molecule type" value="Genomic_DNA"/>
</dbReference>
<comment type="caution">
    <text evidence="2">The sequence shown here is derived from an EMBL/GenBank/DDBJ whole genome shotgun (WGS) entry which is preliminary data.</text>
</comment>
<dbReference type="AlphaFoldDB" id="A0AAV5ECV1"/>
<dbReference type="PANTHER" id="PTHR36617:SF17">
    <property type="entry name" value="OS01G0114800 PROTEIN"/>
    <property type="match status" value="1"/>
</dbReference>
<evidence type="ECO:0000313" key="3">
    <source>
        <dbReference type="Proteomes" id="UP001054889"/>
    </source>
</evidence>
<dbReference type="Proteomes" id="UP001054889">
    <property type="component" value="Unassembled WGS sequence"/>
</dbReference>
<dbReference type="InterPro" id="IPR026960">
    <property type="entry name" value="RVT-Znf"/>
</dbReference>
<keyword evidence="3" id="KW-1185">Reference proteome</keyword>
<evidence type="ECO:0000259" key="1">
    <source>
        <dbReference type="Pfam" id="PF13966"/>
    </source>
</evidence>
<protein>
    <recommendedName>
        <fullName evidence="1">Reverse transcriptase zinc-binding domain-containing protein</fullName>
    </recommendedName>
</protein>
<dbReference type="PANTHER" id="PTHR36617">
    <property type="entry name" value="PROTEIN, PUTATIVE-RELATED"/>
    <property type="match status" value="1"/>
</dbReference>
<sequence>MQTTIGNGRTNLFWKEKWIHGSSIAELAPTVIAAVPAKTWDTRLVAEALVNQNWAHDIEGGISMIGLYELFQLADILADVVLSEEEDLHIWRFDNSGQYTTKSTYLAFFNGAIQFEPWRRIWKSWAPAKCKIFLWLAVRNNVGQQIVWQKETSLILTIAYCVTKKLKISNIFLPRVYLPGSFGFGFYHCSLAALCSPSAHCLLHRVMEKECEKGREGETKRF</sequence>
<reference evidence="2" key="2">
    <citation type="submission" date="2021-12" db="EMBL/GenBank/DDBJ databases">
        <title>Resequencing data analysis of finger millet.</title>
        <authorList>
            <person name="Hatakeyama M."/>
            <person name="Aluri S."/>
            <person name="Balachadran M.T."/>
            <person name="Sivarajan S.R."/>
            <person name="Poveda L."/>
            <person name="Shimizu-Inatsugi R."/>
            <person name="Schlapbach R."/>
            <person name="Sreeman S.M."/>
            <person name="Shimizu K.K."/>
        </authorList>
    </citation>
    <scope>NUCLEOTIDE SEQUENCE</scope>
</reference>
<accession>A0AAV5ECV1</accession>
<name>A0AAV5ECV1_ELECO</name>
<reference evidence="2" key="1">
    <citation type="journal article" date="2018" name="DNA Res.">
        <title>Multiple hybrid de novo genome assembly of finger millet, an orphan allotetraploid crop.</title>
        <authorList>
            <person name="Hatakeyama M."/>
            <person name="Aluri S."/>
            <person name="Balachadran M.T."/>
            <person name="Sivarajan S.R."/>
            <person name="Patrignani A."/>
            <person name="Gruter S."/>
            <person name="Poveda L."/>
            <person name="Shimizu-Inatsugi R."/>
            <person name="Baeten J."/>
            <person name="Francoijs K.J."/>
            <person name="Nataraja K.N."/>
            <person name="Reddy Y.A.N."/>
            <person name="Phadnis S."/>
            <person name="Ravikumar R.L."/>
            <person name="Schlapbach R."/>
            <person name="Sreeman S.M."/>
            <person name="Shimizu K.K."/>
        </authorList>
    </citation>
    <scope>NUCLEOTIDE SEQUENCE</scope>
</reference>
<organism evidence="2 3">
    <name type="scientific">Eleusine coracana subsp. coracana</name>
    <dbReference type="NCBI Taxonomy" id="191504"/>
    <lineage>
        <taxon>Eukaryota</taxon>
        <taxon>Viridiplantae</taxon>
        <taxon>Streptophyta</taxon>
        <taxon>Embryophyta</taxon>
        <taxon>Tracheophyta</taxon>
        <taxon>Spermatophyta</taxon>
        <taxon>Magnoliopsida</taxon>
        <taxon>Liliopsida</taxon>
        <taxon>Poales</taxon>
        <taxon>Poaceae</taxon>
        <taxon>PACMAD clade</taxon>
        <taxon>Chloridoideae</taxon>
        <taxon>Cynodonteae</taxon>
        <taxon>Eleusininae</taxon>
        <taxon>Eleusine</taxon>
    </lineage>
</organism>
<dbReference type="Pfam" id="PF13966">
    <property type="entry name" value="zf-RVT"/>
    <property type="match status" value="1"/>
</dbReference>
<evidence type="ECO:0000313" key="2">
    <source>
        <dbReference type="EMBL" id="GJN20314.1"/>
    </source>
</evidence>
<proteinExistence type="predicted"/>
<gene>
    <name evidence="2" type="primary">gb07677</name>
    <name evidence="2" type="ORF">PR202_gb07677</name>
</gene>
<feature type="domain" description="Reverse transcriptase zinc-binding" evidence="1">
    <location>
        <begin position="99"/>
        <end position="142"/>
    </location>
</feature>